<accession>E4MZV0</accession>
<name>E4MZV0_KITSK</name>
<proteinExistence type="predicted"/>
<protein>
    <submittedName>
        <fullName evidence="1">Uncharacterized protein</fullName>
    </submittedName>
</protein>
<dbReference type="Proteomes" id="UP000007076">
    <property type="component" value="Chromosome"/>
</dbReference>
<sequence length="100" mass="10420">MYLVHARIRIPVGGGVPPGFAEMVRSHARETDALEHVSVHPEIPGEVTVGVFSLAPDLAGAESRSAALLGRVVAAEPELAGFTVLSVGVAPVPGPWWGFE</sequence>
<evidence type="ECO:0000313" key="1">
    <source>
        <dbReference type="EMBL" id="BAJ30034.1"/>
    </source>
</evidence>
<dbReference type="STRING" id="452652.KSE_42490"/>
<dbReference type="HOGENOM" id="CLU_153931_0_0_11"/>
<evidence type="ECO:0000313" key="2">
    <source>
        <dbReference type="Proteomes" id="UP000007076"/>
    </source>
</evidence>
<dbReference type="KEGG" id="ksk:KSE_42490"/>
<gene>
    <name evidence="1" type="ordered locus">KSE_42490</name>
</gene>
<dbReference type="EMBL" id="AP010968">
    <property type="protein sequence ID" value="BAJ30034.1"/>
    <property type="molecule type" value="Genomic_DNA"/>
</dbReference>
<keyword evidence="2" id="KW-1185">Reference proteome</keyword>
<dbReference type="AlphaFoldDB" id="E4MZV0"/>
<dbReference type="PATRIC" id="fig|452652.3.peg.4243"/>
<organism evidence="1 2">
    <name type="scientific">Kitasatospora setae (strain ATCC 33774 / DSM 43861 / JCM 3304 / KCC A-0304 / NBRC 14216 / KM-6054)</name>
    <name type="common">Streptomyces setae</name>
    <dbReference type="NCBI Taxonomy" id="452652"/>
    <lineage>
        <taxon>Bacteria</taxon>
        <taxon>Bacillati</taxon>
        <taxon>Actinomycetota</taxon>
        <taxon>Actinomycetes</taxon>
        <taxon>Kitasatosporales</taxon>
        <taxon>Streptomycetaceae</taxon>
        <taxon>Kitasatospora</taxon>
    </lineage>
</organism>
<reference evidence="1 2" key="1">
    <citation type="journal article" date="2010" name="DNA Res.">
        <title>Genome sequence of Kitasatospora setae NBRC 14216T: an evolutionary snapshot of the family Streptomycetaceae.</title>
        <authorList>
            <person name="Ichikawa N."/>
            <person name="Oguchi A."/>
            <person name="Ikeda H."/>
            <person name="Ishikawa J."/>
            <person name="Kitani S."/>
            <person name="Watanabe Y."/>
            <person name="Nakamura S."/>
            <person name="Katano Y."/>
            <person name="Kishi E."/>
            <person name="Sasagawa M."/>
            <person name="Ankai A."/>
            <person name="Fukui S."/>
            <person name="Hashimoto Y."/>
            <person name="Kamata S."/>
            <person name="Otoguro M."/>
            <person name="Tanikawa S."/>
            <person name="Nihira T."/>
            <person name="Horinouchi S."/>
            <person name="Ohnishi Y."/>
            <person name="Hayakawa M."/>
            <person name="Kuzuyama T."/>
            <person name="Arisawa A."/>
            <person name="Nomoto F."/>
            <person name="Miura H."/>
            <person name="Takahashi Y."/>
            <person name="Fujita N."/>
        </authorList>
    </citation>
    <scope>NUCLEOTIDE SEQUENCE [LARGE SCALE GENOMIC DNA]</scope>
    <source>
        <strain evidence="2">ATCC 33774 / DSM 43861 / JCM 3304 / KCC A-0304 / NBRC 14216 / KM-6054</strain>
    </source>
</reference>